<organism evidence="2 3">
    <name type="scientific">Eumeta variegata</name>
    <name type="common">Bagworm moth</name>
    <name type="synonym">Eumeta japonica</name>
    <dbReference type="NCBI Taxonomy" id="151549"/>
    <lineage>
        <taxon>Eukaryota</taxon>
        <taxon>Metazoa</taxon>
        <taxon>Ecdysozoa</taxon>
        <taxon>Arthropoda</taxon>
        <taxon>Hexapoda</taxon>
        <taxon>Insecta</taxon>
        <taxon>Pterygota</taxon>
        <taxon>Neoptera</taxon>
        <taxon>Endopterygota</taxon>
        <taxon>Lepidoptera</taxon>
        <taxon>Glossata</taxon>
        <taxon>Ditrysia</taxon>
        <taxon>Tineoidea</taxon>
        <taxon>Psychidae</taxon>
        <taxon>Oiketicinae</taxon>
        <taxon>Eumeta</taxon>
    </lineage>
</organism>
<evidence type="ECO:0000256" key="1">
    <source>
        <dbReference type="SAM" id="MobiDB-lite"/>
    </source>
</evidence>
<evidence type="ECO:0000313" key="3">
    <source>
        <dbReference type="Proteomes" id="UP000299102"/>
    </source>
</evidence>
<proteinExistence type="predicted"/>
<dbReference type="EMBL" id="BGZK01000011">
    <property type="protein sequence ID" value="GBP03871.1"/>
    <property type="molecule type" value="Genomic_DNA"/>
</dbReference>
<protein>
    <submittedName>
        <fullName evidence="2">Uncharacterized protein</fullName>
    </submittedName>
</protein>
<feature type="region of interest" description="Disordered" evidence="1">
    <location>
        <begin position="29"/>
        <end position="51"/>
    </location>
</feature>
<name>A0A4C1SS44_EUMVA</name>
<gene>
    <name evidence="2" type="ORF">EVAR_2553_1</name>
</gene>
<comment type="caution">
    <text evidence="2">The sequence shown here is derived from an EMBL/GenBank/DDBJ whole genome shotgun (WGS) entry which is preliminary data.</text>
</comment>
<dbReference type="AlphaFoldDB" id="A0A4C1SS44"/>
<keyword evidence="3" id="KW-1185">Reference proteome</keyword>
<reference evidence="2 3" key="1">
    <citation type="journal article" date="2019" name="Commun. Biol.">
        <title>The bagworm genome reveals a unique fibroin gene that provides high tensile strength.</title>
        <authorList>
            <person name="Kono N."/>
            <person name="Nakamura H."/>
            <person name="Ohtoshi R."/>
            <person name="Tomita M."/>
            <person name="Numata K."/>
            <person name="Arakawa K."/>
        </authorList>
    </citation>
    <scope>NUCLEOTIDE SEQUENCE [LARGE SCALE GENOMIC DNA]</scope>
</reference>
<feature type="compositionally biased region" description="Basic and acidic residues" evidence="1">
    <location>
        <begin position="30"/>
        <end position="43"/>
    </location>
</feature>
<dbReference type="Proteomes" id="UP000299102">
    <property type="component" value="Unassembled WGS sequence"/>
</dbReference>
<accession>A0A4C1SS44</accession>
<evidence type="ECO:0000313" key="2">
    <source>
        <dbReference type="EMBL" id="GBP03871.1"/>
    </source>
</evidence>
<sequence>MSRDRVSFVRKDFHFLRIEQKKGLPCQFKCSDRQKNPEEEGKQRPPNRVKPVSAYSLCGPVADCALSNIRPFKMRASDPRKGTGRS</sequence>